<comment type="catalytic activity">
    <reaction evidence="8">
        <text>fluoride(in) = fluoride(out)</text>
        <dbReference type="Rhea" id="RHEA:76159"/>
        <dbReference type="ChEBI" id="CHEBI:17051"/>
    </reaction>
    <physiologicalReaction direction="left-to-right" evidence="8">
        <dbReference type="Rhea" id="RHEA:76160"/>
    </physiologicalReaction>
</comment>
<dbReference type="GO" id="GO:0005886">
    <property type="term" value="C:plasma membrane"/>
    <property type="evidence" value="ECO:0007669"/>
    <property type="project" value="UniProtKB-SubCell"/>
</dbReference>
<dbReference type="RefSeq" id="WP_012196309.1">
    <property type="nucleotide sequence ID" value="NC_009976.1"/>
</dbReference>
<evidence type="ECO:0000256" key="8">
    <source>
        <dbReference type="ARBA" id="ARBA00035585"/>
    </source>
</evidence>
<protein>
    <recommendedName>
        <fullName evidence="10">Fluoride-specific ion channel FluC</fullName>
    </recommendedName>
</protein>
<dbReference type="AlphaFoldDB" id="A9BD76"/>
<dbReference type="PANTHER" id="PTHR28259">
    <property type="entry name" value="FLUORIDE EXPORT PROTEIN 1-RELATED"/>
    <property type="match status" value="1"/>
</dbReference>
<keyword evidence="3 10" id="KW-0812">Transmembrane</keyword>
<keyword evidence="5 10" id="KW-0472">Membrane</keyword>
<dbReference type="Proteomes" id="UP000000788">
    <property type="component" value="Chromosome"/>
</dbReference>
<accession>A9BD76</accession>
<sequence length="120" mass="13345">MVENKLVAFERFFFVGSGAVPGALIRWLLNNDLAVNLLGTLVFGIVMGLRVRFRFQLIFCIGFCGACTTFSGWVMETVELVNDGMWLQGISLIMITIIFGIIALFAGFFIGRRIKESISP</sequence>
<dbReference type="InterPro" id="IPR003691">
    <property type="entry name" value="FluC"/>
</dbReference>
<comment type="subcellular location">
    <subcellularLocation>
        <location evidence="10">Cell inner membrane</location>
        <topology evidence="10">Multi-pass membrane protein</topology>
    </subcellularLocation>
    <subcellularLocation>
        <location evidence="1">Cell membrane</location>
        <topology evidence="1">Multi-pass membrane protein</topology>
    </subcellularLocation>
</comment>
<dbReference type="OrthoDB" id="9815830at2"/>
<evidence type="ECO:0000256" key="3">
    <source>
        <dbReference type="ARBA" id="ARBA00022692"/>
    </source>
</evidence>
<evidence type="ECO:0000313" key="11">
    <source>
        <dbReference type="EMBL" id="ABX09689.1"/>
    </source>
</evidence>
<dbReference type="EMBL" id="CP000878">
    <property type="protein sequence ID" value="ABX09689.1"/>
    <property type="molecule type" value="Genomic_DNA"/>
</dbReference>
<dbReference type="KEGG" id="pmj:P9211_17581"/>
<feature type="transmembrane region" description="Helical" evidence="10">
    <location>
        <begin position="58"/>
        <end position="75"/>
    </location>
</feature>
<keyword evidence="10" id="KW-0813">Transport</keyword>
<evidence type="ECO:0000256" key="6">
    <source>
        <dbReference type="ARBA" id="ARBA00023303"/>
    </source>
</evidence>
<dbReference type="PANTHER" id="PTHR28259:SF1">
    <property type="entry name" value="FLUORIDE EXPORT PROTEIN 1-RELATED"/>
    <property type="match status" value="1"/>
</dbReference>
<gene>
    <name evidence="10" type="primary">fluC</name>
    <name evidence="10" type="synonym">crcB</name>
    <name evidence="11" type="ordered locus">P9211_17581</name>
</gene>
<comment type="similarity">
    <text evidence="7 10">Belongs to the fluoride channel Fluc/FEX (TC 1.A.43) family.</text>
</comment>
<name>A9BD76_PROM4</name>
<proteinExistence type="inferred from homology"/>
<dbReference type="STRING" id="93059.P9211_17581"/>
<organism evidence="11 12">
    <name type="scientific">Prochlorococcus marinus (strain MIT 9211)</name>
    <dbReference type="NCBI Taxonomy" id="93059"/>
    <lineage>
        <taxon>Bacteria</taxon>
        <taxon>Bacillati</taxon>
        <taxon>Cyanobacteriota</taxon>
        <taxon>Cyanophyceae</taxon>
        <taxon>Synechococcales</taxon>
        <taxon>Prochlorococcaceae</taxon>
        <taxon>Prochlorococcus</taxon>
    </lineage>
</organism>
<dbReference type="HAMAP" id="MF_00454">
    <property type="entry name" value="FluC"/>
    <property type="match status" value="1"/>
</dbReference>
<feature type="transmembrane region" description="Helical" evidence="10">
    <location>
        <begin position="87"/>
        <end position="110"/>
    </location>
</feature>
<evidence type="ECO:0000256" key="10">
    <source>
        <dbReference type="HAMAP-Rule" id="MF_00454"/>
    </source>
</evidence>
<keyword evidence="10" id="KW-0915">Sodium</keyword>
<keyword evidence="10" id="KW-0997">Cell inner membrane</keyword>
<feature type="binding site" evidence="10">
    <location>
        <position position="68"/>
    </location>
    <ligand>
        <name>Na(+)</name>
        <dbReference type="ChEBI" id="CHEBI:29101"/>
        <note>structural</note>
    </ligand>
</feature>
<evidence type="ECO:0000256" key="2">
    <source>
        <dbReference type="ARBA" id="ARBA00022475"/>
    </source>
</evidence>
<evidence type="ECO:0000256" key="7">
    <source>
        <dbReference type="ARBA" id="ARBA00035120"/>
    </source>
</evidence>
<evidence type="ECO:0000256" key="4">
    <source>
        <dbReference type="ARBA" id="ARBA00022989"/>
    </source>
</evidence>
<evidence type="ECO:0000256" key="1">
    <source>
        <dbReference type="ARBA" id="ARBA00004651"/>
    </source>
</evidence>
<feature type="transmembrane region" description="Helical" evidence="10">
    <location>
        <begin position="35"/>
        <end position="51"/>
    </location>
</feature>
<evidence type="ECO:0000256" key="5">
    <source>
        <dbReference type="ARBA" id="ARBA00023136"/>
    </source>
</evidence>
<keyword evidence="10" id="KW-0479">Metal-binding</keyword>
<dbReference type="HOGENOM" id="CLU_114342_2_1_3"/>
<feature type="transmembrane region" description="Helical" evidence="10">
    <location>
        <begin position="12"/>
        <end position="29"/>
    </location>
</feature>
<comment type="function">
    <text evidence="9 10">Fluoride-specific ion channel. Important for reducing fluoride concentration in the cell, thus reducing its toxicity.</text>
</comment>
<dbReference type="Pfam" id="PF02537">
    <property type="entry name" value="CRCB"/>
    <property type="match status" value="1"/>
</dbReference>
<evidence type="ECO:0000313" key="12">
    <source>
        <dbReference type="Proteomes" id="UP000000788"/>
    </source>
</evidence>
<keyword evidence="2 10" id="KW-1003">Cell membrane</keyword>
<keyword evidence="12" id="KW-1185">Reference proteome</keyword>
<dbReference type="eggNOG" id="COG0239">
    <property type="taxonomic scope" value="Bacteria"/>
</dbReference>
<comment type="activity regulation">
    <text evidence="10">Na(+) is not transported, but it plays an essential structural role and its presence is essential for fluoride channel function.</text>
</comment>
<dbReference type="GO" id="GO:0140114">
    <property type="term" value="P:cellular detoxification of fluoride"/>
    <property type="evidence" value="ECO:0007669"/>
    <property type="project" value="UniProtKB-UniRule"/>
</dbReference>
<evidence type="ECO:0000256" key="9">
    <source>
        <dbReference type="ARBA" id="ARBA00049940"/>
    </source>
</evidence>
<feature type="binding site" evidence="10">
    <location>
        <position position="65"/>
    </location>
    <ligand>
        <name>Na(+)</name>
        <dbReference type="ChEBI" id="CHEBI:29101"/>
        <note>structural</note>
    </ligand>
</feature>
<dbReference type="GO" id="GO:0062054">
    <property type="term" value="F:fluoride channel activity"/>
    <property type="evidence" value="ECO:0007669"/>
    <property type="project" value="UniProtKB-UniRule"/>
</dbReference>
<keyword evidence="10" id="KW-0406">Ion transport</keyword>
<keyword evidence="4 10" id="KW-1133">Transmembrane helix</keyword>
<dbReference type="GO" id="GO:0046872">
    <property type="term" value="F:metal ion binding"/>
    <property type="evidence" value="ECO:0007669"/>
    <property type="project" value="UniProtKB-KW"/>
</dbReference>
<reference evidence="11 12" key="1">
    <citation type="journal article" date="2007" name="PLoS Genet.">
        <title>Patterns and implications of gene gain and loss in the evolution of Prochlorococcus.</title>
        <authorList>
            <person name="Kettler G.C."/>
            <person name="Martiny A.C."/>
            <person name="Huang K."/>
            <person name="Zucker J."/>
            <person name="Coleman M.L."/>
            <person name="Rodrigue S."/>
            <person name="Chen F."/>
            <person name="Lapidus A."/>
            <person name="Ferriera S."/>
            <person name="Johnson J."/>
            <person name="Steglich C."/>
            <person name="Church G.M."/>
            <person name="Richardson P."/>
            <person name="Chisholm S.W."/>
        </authorList>
    </citation>
    <scope>NUCLEOTIDE SEQUENCE [LARGE SCALE GENOMIC DNA]</scope>
    <source>
        <strain evidence="12">MIT 9211</strain>
    </source>
</reference>
<keyword evidence="6 10" id="KW-0407">Ion channel</keyword>